<dbReference type="InterPro" id="IPR002508">
    <property type="entry name" value="MurNAc-LAA_cat"/>
</dbReference>
<protein>
    <submittedName>
        <fullName evidence="4">N-acetylmuramoyl-L-alanine amidase</fullName>
        <ecNumber evidence="4">3.5.1.28</ecNumber>
    </submittedName>
</protein>
<dbReference type="InterPro" id="IPR036582">
    <property type="entry name" value="Mao_N_sf"/>
</dbReference>
<dbReference type="EC" id="3.5.1.28" evidence="4"/>
<dbReference type="Gene3D" id="3.40.630.40">
    <property type="entry name" value="Zn-dependent exopeptidases"/>
    <property type="match status" value="1"/>
</dbReference>
<name>A0ABS4JDV0_9BACL</name>
<gene>
    <name evidence="4" type="ORF">J2Z69_000918</name>
</gene>
<evidence type="ECO:0000256" key="2">
    <source>
        <dbReference type="SAM" id="SignalP"/>
    </source>
</evidence>
<comment type="caution">
    <text evidence="4">The sequence shown here is derived from an EMBL/GenBank/DDBJ whole genome shotgun (WGS) entry which is preliminary data.</text>
</comment>
<evidence type="ECO:0000313" key="4">
    <source>
        <dbReference type="EMBL" id="MBP1999899.1"/>
    </source>
</evidence>
<dbReference type="Pfam" id="PF11741">
    <property type="entry name" value="AMIN"/>
    <property type="match status" value="1"/>
</dbReference>
<dbReference type="PANTHER" id="PTHR30404:SF0">
    <property type="entry name" value="N-ACETYLMURAMOYL-L-ALANINE AMIDASE AMIC"/>
    <property type="match status" value="1"/>
</dbReference>
<dbReference type="EMBL" id="JAGGLD010000001">
    <property type="protein sequence ID" value="MBP1999899.1"/>
    <property type="molecule type" value="Genomic_DNA"/>
</dbReference>
<evidence type="ECO:0000256" key="1">
    <source>
        <dbReference type="ARBA" id="ARBA00022801"/>
    </source>
</evidence>
<dbReference type="Gene3D" id="2.60.40.3500">
    <property type="match status" value="1"/>
</dbReference>
<dbReference type="PANTHER" id="PTHR30404">
    <property type="entry name" value="N-ACETYLMURAMOYL-L-ALANINE AMIDASE"/>
    <property type="match status" value="1"/>
</dbReference>
<dbReference type="InterPro" id="IPR012854">
    <property type="entry name" value="Cu_amine_oxidase-like_N"/>
</dbReference>
<feature type="chain" id="PRO_5046385760" evidence="2">
    <location>
        <begin position="27"/>
        <end position="470"/>
    </location>
</feature>
<dbReference type="InterPro" id="IPR021731">
    <property type="entry name" value="AMIN_dom"/>
</dbReference>
<dbReference type="InterPro" id="IPR050695">
    <property type="entry name" value="N-acetylmuramoyl_amidase_3"/>
</dbReference>
<dbReference type="GO" id="GO:0008745">
    <property type="term" value="F:N-acetylmuramoyl-L-alanine amidase activity"/>
    <property type="evidence" value="ECO:0007669"/>
    <property type="project" value="UniProtKB-EC"/>
</dbReference>
<reference evidence="4 5" key="1">
    <citation type="submission" date="2021-03" db="EMBL/GenBank/DDBJ databases">
        <title>Genomic Encyclopedia of Type Strains, Phase IV (KMG-IV): sequencing the most valuable type-strain genomes for metagenomic binning, comparative biology and taxonomic classification.</title>
        <authorList>
            <person name="Goeker M."/>
        </authorList>
    </citation>
    <scope>NUCLEOTIDE SEQUENCE [LARGE SCALE GENOMIC DNA]</scope>
    <source>
        <strain evidence="4 5">DSM 26806</strain>
    </source>
</reference>
<dbReference type="Proteomes" id="UP001519288">
    <property type="component" value="Unassembled WGS sequence"/>
</dbReference>
<sequence>MKKMVVWVLISLVVLMLFPQEGNASAVQTKIILDGKTLKLPANAKVTQINDSVMIPIRVVAESLKFKVDWNPKTQGVSIQQGNQTIALTIGKKKATASDTQVSLNVPPKILNNIVVVPLRFVSEQMGLAVYWSDNTVYLTSPKSPTSSGGTTLEHEGGEVKEPVKHVKGLTLVNNQLTVSLDGDVTPAVTTLQNPDRIVIDLPNTNFDPAADTSLPLDAQGKGKMDVRAYPNLTEVRYSLFHRDPDLVRVVVQLPTASGFEVKRDPLANTLTIDLNGNESSTNPTSSLNKKIVVIDPGHGGSDPGATSVASREEKNFTLALSLKVQQILLQEPNIEVVMTRDQDIYPTRTERVILAKQLQADLYVSIHGNNSATSPTASGTETYYYQRNSSNILASIIHKHLVQALGFKDRGVKSGNFQVIRETTMPAVLLEIGFLSNSTEEAAMHSEEIQYKAAQAIVDGIKEYLNLYT</sequence>
<feature type="signal peptide" evidence="2">
    <location>
        <begin position="1"/>
        <end position="26"/>
    </location>
</feature>
<proteinExistence type="predicted"/>
<keyword evidence="2" id="KW-0732">Signal</keyword>
<keyword evidence="5" id="KW-1185">Reference proteome</keyword>
<dbReference type="SUPFAM" id="SSF53187">
    <property type="entry name" value="Zn-dependent exopeptidases"/>
    <property type="match status" value="1"/>
</dbReference>
<evidence type="ECO:0000259" key="3">
    <source>
        <dbReference type="SMART" id="SM00646"/>
    </source>
</evidence>
<dbReference type="Pfam" id="PF07833">
    <property type="entry name" value="Cu_amine_oxidN1"/>
    <property type="match status" value="1"/>
</dbReference>
<keyword evidence="1 4" id="KW-0378">Hydrolase</keyword>
<evidence type="ECO:0000313" key="5">
    <source>
        <dbReference type="Proteomes" id="UP001519288"/>
    </source>
</evidence>
<dbReference type="SMART" id="SM00646">
    <property type="entry name" value="Ami_3"/>
    <property type="match status" value="1"/>
</dbReference>
<accession>A0ABS4JDV0</accession>
<dbReference type="CDD" id="cd02696">
    <property type="entry name" value="MurNAc-LAA"/>
    <property type="match status" value="1"/>
</dbReference>
<dbReference type="Gene3D" id="3.30.457.10">
    <property type="entry name" value="Copper amine oxidase-like, N-terminal domain"/>
    <property type="match status" value="1"/>
</dbReference>
<dbReference type="Pfam" id="PF01520">
    <property type="entry name" value="Amidase_3"/>
    <property type="match status" value="1"/>
</dbReference>
<organism evidence="4 5">
    <name type="scientific">Paenibacillus shirakamiensis</name>
    <dbReference type="NCBI Taxonomy" id="1265935"/>
    <lineage>
        <taxon>Bacteria</taxon>
        <taxon>Bacillati</taxon>
        <taxon>Bacillota</taxon>
        <taxon>Bacilli</taxon>
        <taxon>Bacillales</taxon>
        <taxon>Paenibacillaceae</taxon>
        <taxon>Paenibacillus</taxon>
    </lineage>
</organism>
<dbReference type="SUPFAM" id="SSF55383">
    <property type="entry name" value="Copper amine oxidase, domain N"/>
    <property type="match status" value="1"/>
</dbReference>
<feature type="domain" description="MurNAc-LAA" evidence="3">
    <location>
        <begin position="353"/>
        <end position="463"/>
    </location>
</feature>
<dbReference type="RefSeq" id="WP_209859534.1">
    <property type="nucleotide sequence ID" value="NZ_JAGGLD010000001.1"/>
</dbReference>